<keyword evidence="2" id="KW-1185">Reference proteome</keyword>
<protein>
    <submittedName>
        <fullName evidence="1">Uncharacterized protein</fullName>
    </submittedName>
</protein>
<organism evidence="1 2">
    <name type="scientific">Chryseobacterium ureilyticum</name>
    <dbReference type="NCBI Taxonomy" id="373668"/>
    <lineage>
        <taxon>Bacteria</taxon>
        <taxon>Pseudomonadati</taxon>
        <taxon>Bacteroidota</taxon>
        <taxon>Flavobacteriia</taxon>
        <taxon>Flavobacteriales</taxon>
        <taxon>Weeksellaceae</taxon>
        <taxon>Chryseobacterium group</taxon>
        <taxon>Chryseobacterium</taxon>
    </lineage>
</organism>
<dbReference type="EMBL" id="FTOL01000001">
    <property type="protein sequence ID" value="SIS70335.1"/>
    <property type="molecule type" value="Genomic_DNA"/>
</dbReference>
<dbReference type="AlphaFoldDB" id="A0A1N7L922"/>
<proteinExistence type="predicted"/>
<accession>A0A1N7L922</accession>
<sequence length="442" mass="52592">MNEDQLQNEVFNFVPKIIETKIEKKINNISDIQLKGSSAEKGFIDLSDKIVESPIISRQNFSDLSDKKIFILIKGREFGFLEKDYKEFYKYVYQFISLDNFKERVSVDYLKEKILLWIVDVHINGKVTENLMTYLFRNISKDVQNQTFYFPLLNMEIEKEFYIGNAKITYFTKQYLDEFYENKLSEELEKSTFSKSFGKFLGKVLVSVDIEAESKLAISLAIKNASYVVDVLKLTSPTVTIPSERCFLELESRMPFDYEYLSFKDNDISKFTYHIGINREHELNYNSEMIESWSELFKEFGNLINKKDEKSILIANSISFYSKCIAEEDLHLRISKLIMIIESIFLKEDENFKMEIKSKRRLLDFRFDSNHKLKNKFRLVLDNMYEIRHKMTHKSIRLYIDNSELREFQQEIVHILFMICKISSPNFHKEDFLIWLDKKANV</sequence>
<gene>
    <name evidence="1" type="ORF">SAMN05421786_1011110</name>
</gene>
<dbReference type="RefSeq" id="WP_076550504.1">
    <property type="nucleotide sequence ID" value="NZ_FTOL01000001.1"/>
</dbReference>
<name>A0A1N7L922_9FLAO</name>
<dbReference type="Proteomes" id="UP000186744">
    <property type="component" value="Unassembled WGS sequence"/>
</dbReference>
<evidence type="ECO:0000313" key="2">
    <source>
        <dbReference type="Proteomes" id="UP000186744"/>
    </source>
</evidence>
<dbReference type="OrthoDB" id="1454706at2"/>
<reference evidence="2" key="1">
    <citation type="submission" date="2017-01" db="EMBL/GenBank/DDBJ databases">
        <authorList>
            <person name="Varghese N."/>
            <person name="Submissions S."/>
        </authorList>
    </citation>
    <scope>NUCLEOTIDE SEQUENCE [LARGE SCALE GENOMIC DNA]</scope>
    <source>
        <strain evidence="2">DSM 18017</strain>
    </source>
</reference>
<evidence type="ECO:0000313" key="1">
    <source>
        <dbReference type="EMBL" id="SIS70335.1"/>
    </source>
</evidence>